<keyword evidence="3" id="KW-1185">Reference proteome</keyword>
<protein>
    <submittedName>
        <fullName evidence="2">Uncharacterized protein</fullName>
    </submittedName>
</protein>
<gene>
    <name evidence="2" type="ORF">ETAA8_28110</name>
</gene>
<feature type="region of interest" description="Disordered" evidence="1">
    <location>
        <begin position="58"/>
        <end position="96"/>
    </location>
</feature>
<accession>A0A517YBY4</accession>
<proteinExistence type="predicted"/>
<feature type="region of interest" description="Disordered" evidence="1">
    <location>
        <begin position="127"/>
        <end position="177"/>
    </location>
</feature>
<evidence type="ECO:0000256" key="1">
    <source>
        <dbReference type="SAM" id="MobiDB-lite"/>
    </source>
</evidence>
<organism evidence="2 3">
    <name type="scientific">Anatilimnocola aggregata</name>
    <dbReference type="NCBI Taxonomy" id="2528021"/>
    <lineage>
        <taxon>Bacteria</taxon>
        <taxon>Pseudomonadati</taxon>
        <taxon>Planctomycetota</taxon>
        <taxon>Planctomycetia</taxon>
        <taxon>Pirellulales</taxon>
        <taxon>Pirellulaceae</taxon>
        <taxon>Anatilimnocola</taxon>
    </lineage>
</organism>
<dbReference type="Proteomes" id="UP000315017">
    <property type="component" value="Chromosome"/>
</dbReference>
<reference evidence="2 3" key="1">
    <citation type="submission" date="2019-02" db="EMBL/GenBank/DDBJ databases">
        <title>Deep-cultivation of Planctomycetes and their phenomic and genomic characterization uncovers novel biology.</title>
        <authorList>
            <person name="Wiegand S."/>
            <person name="Jogler M."/>
            <person name="Boedeker C."/>
            <person name="Pinto D."/>
            <person name="Vollmers J."/>
            <person name="Rivas-Marin E."/>
            <person name="Kohn T."/>
            <person name="Peeters S.H."/>
            <person name="Heuer A."/>
            <person name="Rast P."/>
            <person name="Oberbeckmann S."/>
            <person name="Bunk B."/>
            <person name="Jeske O."/>
            <person name="Meyerdierks A."/>
            <person name="Storesund J.E."/>
            <person name="Kallscheuer N."/>
            <person name="Luecker S."/>
            <person name="Lage O.M."/>
            <person name="Pohl T."/>
            <person name="Merkel B.J."/>
            <person name="Hornburger P."/>
            <person name="Mueller R.-W."/>
            <person name="Bruemmer F."/>
            <person name="Labrenz M."/>
            <person name="Spormann A.M."/>
            <person name="Op den Camp H."/>
            <person name="Overmann J."/>
            <person name="Amann R."/>
            <person name="Jetten M.S.M."/>
            <person name="Mascher T."/>
            <person name="Medema M.H."/>
            <person name="Devos D.P."/>
            <person name="Kaster A.-K."/>
            <person name="Ovreas L."/>
            <person name="Rohde M."/>
            <person name="Galperin M.Y."/>
            <person name="Jogler C."/>
        </authorList>
    </citation>
    <scope>NUCLEOTIDE SEQUENCE [LARGE SCALE GENOMIC DNA]</scope>
    <source>
        <strain evidence="2 3">ETA_A8</strain>
    </source>
</reference>
<feature type="region of interest" description="Disordered" evidence="1">
    <location>
        <begin position="1"/>
        <end position="29"/>
    </location>
</feature>
<dbReference type="KEGG" id="aagg:ETAA8_28110"/>
<sequence>MQSWEDSKGYVTTSRSVGRDSRSVSTTRRNYGDVQYLSAAVRINVMAAKMTASRLPPWQAVTSESEVRPEKRRKSAAVANEPAVNHPVEDCSTRVSEQQADAPCEIIAELVSRENGTVSRAERFAFRQHRESEMRTVQEEQSDPGPAATSAAIPLNRHQRRARQRLLAKATKSKKPR</sequence>
<evidence type="ECO:0000313" key="2">
    <source>
        <dbReference type="EMBL" id="QDU27721.1"/>
    </source>
</evidence>
<feature type="compositionally biased region" description="Basic and acidic residues" evidence="1">
    <location>
        <begin position="127"/>
        <end position="138"/>
    </location>
</feature>
<feature type="compositionally biased region" description="Basic residues" evidence="1">
    <location>
        <begin position="157"/>
        <end position="177"/>
    </location>
</feature>
<evidence type="ECO:0000313" key="3">
    <source>
        <dbReference type="Proteomes" id="UP000315017"/>
    </source>
</evidence>
<dbReference type="AlphaFoldDB" id="A0A517YBY4"/>
<name>A0A517YBY4_9BACT</name>
<dbReference type="EMBL" id="CP036274">
    <property type="protein sequence ID" value="QDU27721.1"/>
    <property type="molecule type" value="Genomic_DNA"/>
</dbReference>